<dbReference type="AlphaFoldDB" id="A0A7I7NJR9"/>
<evidence type="ECO:0000313" key="1">
    <source>
        <dbReference type="EMBL" id="BBX96553.1"/>
    </source>
</evidence>
<keyword evidence="2" id="KW-1185">Reference proteome</keyword>
<gene>
    <name evidence="1" type="ORF">MLAC_18470</name>
</gene>
<reference evidence="1 2" key="1">
    <citation type="journal article" date="2019" name="Emerg. Microbes Infect.">
        <title>Comprehensive subspecies identification of 175 nontuberculous mycobacteria species based on 7547 genomic profiles.</title>
        <authorList>
            <person name="Matsumoto Y."/>
            <person name="Kinjo T."/>
            <person name="Motooka D."/>
            <person name="Nabeya D."/>
            <person name="Jung N."/>
            <person name="Uechi K."/>
            <person name="Horii T."/>
            <person name="Iida T."/>
            <person name="Fujita J."/>
            <person name="Nakamura S."/>
        </authorList>
    </citation>
    <scope>NUCLEOTIDE SEQUENCE [LARGE SCALE GENOMIC DNA]</scope>
    <source>
        <strain evidence="1 2">JCM 15657</strain>
    </source>
</reference>
<name>A0A7I7NJR9_9MYCO</name>
<dbReference type="EMBL" id="AP022581">
    <property type="protein sequence ID" value="BBX96553.1"/>
    <property type="molecule type" value="Genomic_DNA"/>
</dbReference>
<dbReference type="KEGG" id="mlj:MLAC_18470"/>
<protein>
    <submittedName>
        <fullName evidence="1">Uncharacterized protein</fullName>
    </submittedName>
</protein>
<accession>A0A7I7NJR9</accession>
<organism evidence="1 2">
    <name type="scientific">Mycobacterium lacus</name>
    <dbReference type="NCBI Taxonomy" id="169765"/>
    <lineage>
        <taxon>Bacteria</taxon>
        <taxon>Bacillati</taxon>
        <taxon>Actinomycetota</taxon>
        <taxon>Actinomycetes</taxon>
        <taxon>Mycobacteriales</taxon>
        <taxon>Mycobacteriaceae</taxon>
        <taxon>Mycobacterium</taxon>
    </lineage>
</organism>
<proteinExistence type="predicted"/>
<dbReference type="Proteomes" id="UP000466396">
    <property type="component" value="Chromosome"/>
</dbReference>
<evidence type="ECO:0000313" key="2">
    <source>
        <dbReference type="Proteomes" id="UP000466396"/>
    </source>
</evidence>
<sequence>MIAGGCDFLCPHNFCCHLLGGVDGAYAVAAAQLYLVMVQDGAVSAVSFREDPADGGRRH</sequence>